<comment type="caution">
    <text evidence="1">The sequence shown here is derived from an EMBL/GenBank/DDBJ whole genome shotgun (WGS) entry which is preliminary data.</text>
</comment>
<sequence>MIYLQNTIMSISILFGSLQPNKRERIKKNGLVAKIEDVSEVPIWVPIFMRKFQKY</sequence>
<organism evidence="1 2">
    <name type="scientific">Vibrio sagamiensis NBRC 104589</name>
    <dbReference type="NCBI Taxonomy" id="1219064"/>
    <lineage>
        <taxon>Bacteria</taxon>
        <taxon>Pseudomonadati</taxon>
        <taxon>Pseudomonadota</taxon>
        <taxon>Gammaproteobacteria</taxon>
        <taxon>Vibrionales</taxon>
        <taxon>Vibrionaceae</taxon>
        <taxon>Vibrio</taxon>
    </lineage>
</organism>
<dbReference type="AlphaFoldDB" id="A0A511QKN6"/>
<evidence type="ECO:0000313" key="1">
    <source>
        <dbReference type="EMBL" id="GEM77747.1"/>
    </source>
</evidence>
<protein>
    <submittedName>
        <fullName evidence="1">Uncharacterized protein</fullName>
    </submittedName>
</protein>
<name>A0A511QKN6_9VIBR</name>
<keyword evidence="2" id="KW-1185">Reference proteome</keyword>
<proteinExistence type="predicted"/>
<evidence type="ECO:0000313" key="2">
    <source>
        <dbReference type="Proteomes" id="UP000321922"/>
    </source>
</evidence>
<dbReference type="EMBL" id="BJXJ01000138">
    <property type="protein sequence ID" value="GEM77747.1"/>
    <property type="molecule type" value="Genomic_DNA"/>
</dbReference>
<accession>A0A511QKN6</accession>
<gene>
    <name evidence="1" type="ORF">VSA01S_38590</name>
</gene>
<reference evidence="1 2" key="1">
    <citation type="submission" date="2019-07" db="EMBL/GenBank/DDBJ databases">
        <title>Whole genome shotgun sequence of Vibrio sagamiensis NBRC 104589.</title>
        <authorList>
            <person name="Hosoyama A."/>
            <person name="Uohara A."/>
            <person name="Ohji S."/>
            <person name="Ichikawa N."/>
        </authorList>
    </citation>
    <scope>NUCLEOTIDE SEQUENCE [LARGE SCALE GENOMIC DNA]</scope>
    <source>
        <strain evidence="1 2">NBRC 104589</strain>
    </source>
</reference>
<dbReference type="Proteomes" id="UP000321922">
    <property type="component" value="Unassembled WGS sequence"/>
</dbReference>